<dbReference type="SUPFAM" id="SSF55874">
    <property type="entry name" value="ATPase domain of HSP90 chaperone/DNA topoisomerase II/histidine kinase"/>
    <property type="match status" value="1"/>
</dbReference>
<keyword evidence="9" id="KW-0812">Transmembrane</keyword>
<evidence type="ECO:0000256" key="7">
    <source>
        <dbReference type="ARBA" id="ARBA00022840"/>
    </source>
</evidence>
<keyword evidence="3" id="KW-0597">Phosphoprotein</keyword>
<evidence type="ECO:0000259" key="10">
    <source>
        <dbReference type="Pfam" id="PF07730"/>
    </source>
</evidence>
<keyword evidence="9" id="KW-1133">Transmembrane helix</keyword>
<proteinExistence type="predicted"/>
<protein>
    <recommendedName>
        <fullName evidence="2">histidine kinase</fullName>
        <ecNumber evidence="2">2.7.13.3</ecNumber>
    </recommendedName>
</protein>
<evidence type="ECO:0000256" key="4">
    <source>
        <dbReference type="ARBA" id="ARBA00022679"/>
    </source>
</evidence>
<feature type="transmembrane region" description="Helical" evidence="9">
    <location>
        <begin position="79"/>
        <end position="99"/>
    </location>
</feature>
<keyword evidence="8" id="KW-0902">Two-component regulatory system</keyword>
<evidence type="ECO:0000256" key="3">
    <source>
        <dbReference type="ARBA" id="ARBA00022553"/>
    </source>
</evidence>
<dbReference type="Proteomes" id="UP001224661">
    <property type="component" value="Unassembled WGS sequence"/>
</dbReference>
<evidence type="ECO:0000313" key="12">
    <source>
        <dbReference type="Proteomes" id="UP001224661"/>
    </source>
</evidence>
<dbReference type="InterPro" id="IPR011712">
    <property type="entry name" value="Sig_transdc_His_kin_sub3_dim/P"/>
</dbReference>
<keyword evidence="5" id="KW-0547">Nucleotide-binding</keyword>
<organism evidence="11 12">
    <name type="scientific">Streptomyces solicavernae</name>
    <dbReference type="NCBI Taxonomy" id="3043614"/>
    <lineage>
        <taxon>Bacteria</taxon>
        <taxon>Bacillati</taxon>
        <taxon>Actinomycetota</taxon>
        <taxon>Actinomycetes</taxon>
        <taxon>Kitasatosporales</taxon>
        <taxon>Streptomycetaceae</taxon>
        <taxon>Streptomyces</taxon>
    </lineage>
</organism>
<accession>A0ABT6RNS5</accession>
<keyword evidence="4" id="KW-0808">Transferase</keyword>
<feature type="transmembrane region" description="Helical" evidence="9">
    <location>
        <begin position="131"/>
        <end position="151"/>
    </location>
</feature>
<dbReference type="CDD" id="cd16917">
    <property type="entry name" value="HATPase_UhpB-NarQ-NarX-like"/>
    <property type="match status" value="1"/>
</dbReference>
<keyword evidence="12" id="KW-1185">Reference proteome</keyword>
<keyword evidence="7" id="KW-0067">ATP-binding</keyword>
<evidence type="ECO:0000256" key="2">
    <source>
        <dbReference type="ARBA" id="ARBA00012438"/>
    </source>
</evidence>
<feature type="transmembrane region" description="Helical" evidence="9">
    <location>
        <begin position="106"/>
        <end position="125"/>
    </location>
</feature>
<evidence type="ECO:0000256" key="6">
    <source>
        <dbReference type="ARBA" id="ARBA00022777"/>
    </source>
</evidence>
<name>A0ABT6RNS5_9ACTN</name>
<dbReference type="Pfam" id="PF07730">
    <property type="entry name" value="HisKA_3"/>
    <property type="match status" value="1"/>
</dbReference>
<dbReference type="EMBL" id="JASCIR010000004">
    <property type="protein sequence ID" value="MDI3386020.1"/>
    <property type="molecule type" value="Genomic_DNA"/>
</dbReference>
<dbReference type="InterPro" id="IPR036890">
    <property type="entry name" value="HATPase_C_sf"/>
</dbReference>
<evidence type="ECO:0000256" key="8">
    <source>
        <dbReference type="ARBA" id="ARBA00023012"/>
    </source>
</evidence>
<dbReference type="GO" id="GO:0016301">
    <property type="term" value="F:kinase activity"/>
    <property type="evidence" value="ECO:0007669"/>
    <property type="project" value="UniProtKB-KW"/>
</dbReference>
<comment type="catalytic activity">
    <reaction evidence="1">
        <text>ATP + protein L-histidine = ADP + protein N-phospho-L-histidine.</text>
        <dbReference type="EC" id="2.7.13.3"/>
    </reaction>
</comment>
<sequence>MPRPHRIDVLIALSGLLGGLALWGIGLGMRTPPVPSLPDAWLLVPLALMSALELMRRTLPQTALALGTLALVADQFTPGNLVTVILFADLAYAAVLYGSPAAARRLPWATGLATVAATLGFLAWFQQPEAVLLGLMVGLITFTPATTGAIVRNHRDAAETARLRAEQTALLAETDRVQAVTAERARMARELHDMVANHLSAIAIHSTAALSLDDPRTTRDALGVIRENSVDGLAEMRRLIGLLRDGSDDHEPAAAPTLDGLTALAGQARANGLDVTLDDRRAHSARLPAPVELAAYRIVQESLTNALKHAAPGPVHVVLALADSTLTATVTSAFGDPSGPRAPGSGAGLVGMRERATLLGGEFEAGPRDSDRGKVWCVRAALPVGEAVPQTSQGGSE</sequence>
<gene>
    <name evidence="11" type="ORF">QIS99_07285</name>
</gene>
<keyword evidence="9" id="KW-0472">Membrane</keyword>
<evidence type="ECO:0000256" key="9">
    <source>
        <dbReference type="SAM" id="Phobius"/>
    </source>
</evidence>
<feature type="domain" description="Signal transduction histidine kinase subgroup 3 dimerisation and phosphoacceptor" evidence="10">
    <location>
        <begin position="183"/>
        <end position="246"/>
    </location>
</feature>
<reference evidence="11 12" key="1">
    <citation type="submission" date="2023-05" db="EMBL/GenBank/DDBJ databases">
        <title>Draft genome sequence of Streptomyces sp. B-S-A8 isolated from a cave soil in Thailand.</title>
        <authorList>
            <person name="Chamroensaksri N."/>
            <person name="Muangham S."/>
        </authorList>
    </citation>
    <scope>NUCLEOTIDE SEQUENCE [LARGE SCALE GENOMIC DNA]</scope>
    <source>
        <strain evidence="11 12">B-S-A8</strain>
    </source>
</reference>
<dbReference type="PANTHER" id="PTHR24421">
    <property type="entry name" value="NITRATE/NITRITE SENSOR PROTEIN NARX-RELATED"/>
    <property type="match status" value="1"/>
</dbReference>
<dbReference type="Gene3D" id="3.30.565.10">
    <property type="entry name" value="Histidine kinase-like ATPase, C-terminal domain"/>
    <property type="match status" value="1"/>
</dbReference>
<comment type="caution">
    <text evidence="11">The sequence shown here is derived from an EMBL/GenBank/DDBJ whole genome shotgun (WGS) entry which is preliminary data.</text>
</comment>
<keyword evidence="6 11" id="KW-0418">Kinase</keyword>
<evidence type="ECO:0000313" key="11">
    <source>
        <dbReference type="EMBL" id="MDI3386020.1"/>
    </source>
</evidence>
<dbReference type="InterPro" id="IPR050482">
    <property type="entry name" value="Sensor_HK_TwoCompSys"/>
</dbReference>
<dbReference type="PANTHER" id="PTHR24421:SF10">
    <property type="entry name" value="NITRATE_NITRITE SENSOR PROTEIN NARQ"/>
    <property type="match status" value="1"/>
</dbReference>
<feature type="transmembrane region" description="Helical" evidence="9">
    <location>
        <begin position="6"/>
        <end position="28"/>
    </location>
</feature>
<evidence type="ECO:0000256" key="5">
    <source>
        <dbReference type="ARBA" id="ARBA00022741"/>
    </source>
</evidence>
<dbReference type="Gene3D" id="1.20.5.1930">
    <property type="match status" value="1"/>
</dbReference>
<dbReference type="RefSeq" id="WP_282511965.1">
    <property type="nucleotide sequence ID" value="NZ_JASCIR010000004.1"/>
</dbReference>
<evidence type="ECO:0000256" key="1">
    <source>
        <dbReference type="ARBA" id="ARBA00000085"/>
    </source>
</evidence>
<dbReference type="EC" id="2.7.13.3" evidence="2"/>